<dbReference type="InterPro" id="IPR055927">
    <property type="entry name" value="DUF7504"/>
</dbReference>
<dbReference type="RefSeq" id="WP_130170785.1">
    <property type="nucleotide sequence ID" value="NZ_SHMR01000005.1"/>
</dbReference>
<organism evidence="1 2">
    <name type="scientific">Natrinema altunense</name>
    <dbReference type="NCBI Taxonomy" id="222984"/>
    <lineage>
        <taxon>Archaea</taxon>
        <taxon>Methanobacteriati</taxon>
        <taxon>Methanobacteriota</taxon>
        <taxon>Stenosarchaea group</taxon>
        <taxon>Halobacteria</taxon>
        <taxon>Halobacteriales</taxon>
        <taxon>Natrialbaceae</taxon>
        <taxon>Natrinema</taxon>
    </lineage>
</organism>
<accession>A0A482XVH8</accession>
<dbReference type="Pfam" id="PF24336">
    <property type="entry name" value="DUF7504"/>
    <property type="match status" value="1"/>
</dbReference>
<dbReference type="STRING" id="222984.GCA_000731985_01315"/>
<sequence length="219" mass="23838">MEDERGDAVPDCATFARTLGTLKREGSNILLVGTATGPHETVCQQLLGAAREDARYRLFVTDADDHVAHEGGADPGIERVRTIDYSESGLESRSESDGESGQPSLGTLGIEIVETIGEFDDSADGLAPSALRVCVDSLVPLLQEHDAETVFRLLQLTTSRVDQACGMGHYHLPLGPDHDAVNLLEPMFDAVVTVRSRNGTDEQQWYLREADTTTDWLEL</sequence>
<evidence type="ECO:0000313" key="1">
    <source>
        <dbReference type="EMBL" id="RZH67469.1"/>
    </source>
</evidence>
<protein>
    <recommendedName>
        <fullName evidence="3">Recombinase RecA</fullName>
    </recommendedName>
</protein>
<comment type="caution">
    <text evidence="1">The sequence shown here is derived from an EMBL/GenBank/DDBJ whole genome shotgun (WGS) entry which is preliminary data.</text>
</comment>
<name>A0A482XVH8_9EURY</name>
<dbReference type="AlphaFoldDB" id="A0A482XVH8"/>
<proteinExistence type="predicted"/>
<reference evidence="1 2" key="1">
    <citation type="submission" date="2019-02" db="EMBL/GenBank/DDBJ databases">
        <title>Genome analysis provides insights into bioremediation potentialities and Haloocin production by Natrinema altunense strain 4.1R isolated from Chott Douz in Tunisian desert.</title>
        <authorList>
            <person name="Najjari A."/>
            <person name="Youssef N."/>
            <person name="Ben Dhia O."/>
            <person name="Ferjani R."/>
            <person name="El Hidri D."/>
            <person name="Ouzari H.I."/>
            <person name="Cherif A."/>
        </authorList>
    </citation>
    <scope>NUCLEOTIDE SEQUENCE [LARGE SCALE GENOMIC DNA]</scope>
    <source>
        <strain evidence="1 2">4.1R</strain>
    </source>
</reference>
<gene>
    <name evidence="1" type="ORF">ELS17_11440</name>
</gene>
<dbReference type="OrthoDB" id="252760at2157"/>
<dbReference type="Proteomes" id="UP000292704">
    <property type="component" value="Unassembled WGS sequence"/>
</dbReference>
<evidence type="ECO:0008006" key="3">
    <source>
        <dbReference type="Google" id="ProtNLM"/>
    </source>
</evidence>
<evidence type="ECO:0000313" key="2">
    <source>
        <dbReference type="Proteomes" id="UP000292704"/>
    </source>
</evidence>
<dbReference type="EMBL" id="SHMR01000005">
    <property type="protein sequence ID" value="RZH67469.1"/>
    <property type="molecule type" value="Genomic_DNA"/>
</dbReference>